<dbReference type="RefSeq" id="WP_085197427.1">
    <property type="nucleotide sequence ID" value="NZ_JACKVI010000014.1"/>
</dbReference>
<keyword evidence="2" id="KW-1185">Reference proteome</keyword>
<name>A0A1X1USC7_9MYCO</name>
<sequence length="326" mass="36199">MTAPGSAEKAATRSERVTIRPFSQIDVIDGELDSVQLVVGGDPFEAGAVVVAEDLLSNARFKLLLPPATKLRWAVEQTTIPVANCALVVMVTSSTHRASTILLNERLTEGAEYPEEFALERATAELILNDRAGYAVTVAVVLLDQIPPAPLTPHQAGTWLARRVFRVSPEKQETSFSPEELTEEVRKTHNLPDGVLRFVAFDDLLAADDLSDSVHVYVEPSVLNWMLNNQSDHVVRQQEVELAILAYDMTAQMIIRQIRDEVPGRPLTEADLEPYPAAHRFMGNLAVKFECSFSELLSRAEDGQYVRPFLEAKFEATKFTLEALRD</sequence>
<evidence type="ECO:0000313" key="1">
    <source>
        <dbReference type="EMBL" id="ORV59579.1"/>
    </source>
</evidence>
<gene>
    <name evidence="1" type="ORF">AWC06_15705</name>
</gene>
<dbReference type="AlphaFoldDB" id="A0A1X1USC7"/>
<evidence type="ECO:0000313" key="2">
    <source>
        <dbReference type="Proteomes" id="UP000194000"/>
    </source>
</evidence>
<comment type="caution">
    <text evidence="1">The sequence shown here is derived from an EMBL/GenBank/DDBJ whole genome shotgun (WGS) entry which is preliminary data.</text>
</comment>
<dbReference type="EMBL" id="LQOW01000024">
    <property type="protein sequence ID" value="ORV59579.1"/>
    <property type="molecule type" value="Genomic_DNA"/>
</dbReference>
<dbReference type="Proteomes" id="UP000194000">
    <property type="component" value="Unassembled WGS sequence"/>
</dbReference>
<accession>A0A1X1USC7</accession>
<proteinExistence type="predicted"/>
<dbReference type="STRING" id="1260918.AWC06_15705"/>
<reference evidence="1 2" key="1">
    <citation type="submission" date="2016-01" db="EMBL/GenBank/DDBJ databases">
        <title>The new phylogeny of the genus Mycobacterium.</title>
        <authorList>
            <person name="Tarcisio F."/>
            <person name="Conor M."/>
            <person name="Antonella G."/>
            <person name="Elisabetta G."/>
            <person name="Giulia F.S."/>
            <person name="Sara T."/>
            <person name="Anna F."/>
            <person name="Clotilde B."/>
            <person name="Roberto B."/>
            <person name="Veronica D.S."/>
            <person name="Fabio R."/>
            <person name="Monica P."/>
            <person name="Olivier J."/>
            <person name="Enrico T."/>
            <person name="Nicola S."/>
        </authorList>
    </citation>
    <scope>NUCLEOTIDE SEQUENCE [LARGE SCALE GENOMIC DNA]</scope>
    <source>
        <strain evidence="1 2">DSM 45731</strain>
    </source>
</reference>
<protein>
    <submittedName>
        <fullName evidence="1">Uncharacterized protein</fullName>
    </submittedName>
</protein>
<organism evidence="1 2">
    <name type="scientific">Mycobacterium fragae</name>
    <dbReference type="NCBI Taxonomy" id="1260918"/>
    <lineage>
        <taxon>Bacteria</taxon>
        <taxon>Bacillati</taxon>
        <taxon>Actinomycetota</taxon>
        <taxon>Actinomycetes</taxon>
        <taxon>Mycobacteriales</taxon>
        <taxon>Mycobacteriaceae</taxon>
        <taxon>Mycobacterium</taxon>
    </lineage>
</organism>
<dbReference type="OrthoDB" id="8455280at2"/>